<dbReference type="Gene3D" id="1.25.40.10">
    <property type="entry name" value="Tetratricopeptide repeat domain"/>
    <property type="match status" value="4"/>
</dbReference>
<feature type="region of interest" description="Disordered" evidence="3">
    <location>
        <begin position="44"/>
        <end position="63"/>
    </location>
</feature>
<dbReference type="InterPro" id="IPR002885">
    <property type="entry name" value="PPR_rpt"/>
</dbReference>
<feature type="repeat" description="PPR" evidence="2">
    <location>
        <begin position="392"/>
        <end position="426"/>
    </location>
</feature>
<dbReference type="PANTHER" id="PTHR46935:SF2">
    <property type="entry name" value="PENTACOTRIPEPTIDE-REPEAT REGION OF PRORP DOMAIN-CONTAINING PROTEIN"/>
    <property type="match status" value="1"/>
</dbReference>
<feature type="repeat" description="PPR" evidence="2">
    <location>
        <begin position="497"/>
        <end position="531"/>
    </location>
</feature>
<dbReference type="InterPro" id="IPR011990">
    <property type="entry name" value="TPR-like_helical_dom_sf"/>
</dbReference>
<dbReference type="AlphaFoldDB" id="A0AA38YHD9"/>
<evidence type="ECO:0000256" key="2">
    <source>
        <dbReference type="PROSITE-ProRule" id="PRU00708"/>
    </source>
</evidence>
<evidence type="ECO:0000313" key="5">
    <source>
        <dbReference type="Proteomes" id="UP001168098"/>
    </source>
</evidence>
<keyword evidence="1" id="KW-0677">Repeat</keyword>
<protein>
    <recommendedName>
        <fullName evidence="6">Pentatricopeptide repeat-containing protein</fullName>
    </recommendedName>
</protein>
<dbReference type="Pfam" id="PF01535">
    <property type="entry name" value="PPR"/>
    <property type="match status" value="2"/>
</dbReference>
<evidence type="ECO:0000256" key="3">
    <source>
        <dbReference type="SAM" id="MobiDB-lite"/>
    </source>
</evidence>
<gene>
    <name evidence="4" type="ORF">PVL29_026793</name>
</gene>
<dbReference type="PROSITE" id="PS51375">
    <property type="entry name" value="PPR"/>
    <property type="match status" value="5"/>
</dbReference>
<dbReference type="InterPro" id="IPR044645">
    <property type="entry name" value="DG1/EMB2279-like"/>
</dbReference>
<accession>A0AA38YHD9</accession>
<keyword evidence="5" id="KW-1185">Reference proteome</keyword>
<reference evidence="4 5" key="1">
    <citation type="journal article" date="2023" name="BMC Biotechnol.">
        <title>Vitis rotundifolia cv Carlos genome sequencing.</title>
        <authorList>
            <person name="Huff M."/>
            <person name="Hulse-Kemp A."/>
            <person name="Scheffler B."/>
            <person name="Youngblood R."/>
            <person name="Simpson S."/>
            <person name="Babiker E."/>
            <person name="Staton M."/>
        </authorList>
    </citation>
    <scope>NUCLEOTIDE SEQUENCE [LARGE SCALE GENOMIC DNA]</scope>
    <source>
        <tissue evidence="4">Leaf</tissue>
    </source>
</reference>
<name>A0AA38YHD9_VITRO</name>
<proteinExistence type="predicted"/>
<evidence type="ECO:0000313" key="4">
    <source>
        <dbReference type="EMBL" id="KAJ9670473.1"/>
    </source>
</evidence>
<organism evidence="4 5">
    <name type="scientific">Vitis rotundifolia</name>
    <name type="common">Muscadine grape</name>
    <dbReference type="NCBI Taxonomy" id="103349"/>
    <lineage>
        <taxon>Eukaryota</taxon>
        <taxon>Viridiplantae</taxon>
        <taxon>Streptophyta</taxon>
        <taxon>Embryophyta</taxon>
        <taxon>Tracheophyta</taxon>
        <taxon>Spermatophyta</taxon>
        <taxon>Magnoliopsida</taxon>
        <taxon>eudicotyledons</taxon>
        <taxon>Gunneridae</taxon>
        <taxon>Pentapetalae</taxon>
        <taxon>rosids</taxon>
        <taxon>Vitales</taxon>
        <taxon>Vitaceae</taxon>
        <taxon>Viteae</taxon>
        <taxon>Vitis</taxon>
    </lineage>
</organism>
<dbReference type="NCBIfam" id="TIGR00756">
    <property type="entry name" value="PPR"/>
    <property type="match status" value="3"/>
</dbReference>
<sequence length="871" mass="99372">MEVPPPTGIPTPNTEKIKRNLIRKGVYPTPKIIHTLRKKEIQKSIRKSKRLANQNQSPTEDEEAHFLTLKREYTKLSKALMVGKPWERPGFKEILNGSVEYGGERLKREHLRELSDILEKRGEVKWLLDDDVEVEVEVEQGSSGNERRGWSPARRRGGDADAIRFLVDRLTAADITIRDWKFSRVMKQSGLQFTERQLLRIVEELGARGHWKHALSVVEWVYTDKDKDKDNRRYKSRFVYTKLLAVLGKAKRPHEALDIFNLMRGDCHIYPDMAAYHSVAVTLGQAGLLKELLNIIECMRQKPPKRIKNMCRKNWNALFEPDVVIFNAVLNACVPTQQWKGVSWVFKQLRKCGLKPNGATYGLAMEVMLQSGKYDHVHRFFEKMRRSGEAPKALTYKVLVRAFWEEGKVNEAVEVVRDMERRGVVGIASVYYELACCLCNNGRWQDAIVEVEKLKKRPHRKPLEVTFTGMITSSMDGGHLDDCLSIFEHMKYHCSPNIGTINAMLKVYGRNDMFSKAKELFEETKRSRFASNTCMDDGGISLVPDLYTYSSMLEASASAHQWEFFEYVYKEMILSGYQLDQSKHALLLGKASRAGKWHLLEHAFDTILEAGEIPQPSIFTEMICQATAQHNYERAVTLINAMAHAPFVVSEKQWTDLFVTDEDRISRDNLEKLLDSLHNCNVAEEATVSNLYKSLQSLCGSRTSMDQSSVSFGDEAMIRKPLNGNSGELDDNKKVFVQKFSADARGSDLSPHENPPVKNSDVTFDIFSVNLTHSEEEDDDTDEETISEAFNYACNGDEVASNEPNQSLDRRFSTCTSDGNSEGINKIELNMRAKEDDSHGSDLPSANEILETWKKSRERDGIFFPFQLGQK</sequence>
<dbReference type="PANTHER" id="PTHR46935">
    <property type="entry name" value="OS01G0674700 PROTEIN"/>
    <property type="match status" value="1"/>
</dbReference>
<dbReference type="EMBL" id="JARBHA010000020">
    <property type="protein sequence ID" value="KAJ9670473.1"/>
    <property type="molecule type" value="Genomic_DNA"/>
</dbReference>
<feature type="repeat" description="PPR" evidence="2">
    <location>
        <begin position="357"/>
        <end position="391"/>
    </location>
</feature>
<evidence type="ECO:0008006" key="6">
    <source>
        <dbReference type="Google" id="ProtNLM"/>
    </source>
</evidence>
<comment type="caution">
    <text evidence="4">The sequence shown here is derived from an EMBL/GenBank/DDBJ whole genome shotgun (WGS) entry which is preliminary data.</text>
</comment>
<feature type="repeat" description="PPR" evidence="2">
    <location>
        <begin position="322"/>
        <end position="356"/>
    </location>
</feature>
<feature type="repeat" description="PPR" evidence="2">
    <location>
        <begin position="545"/>
        <end position="579"/>
    </location>
</feature>
<evidence type="ECO:0000256" key="1">
    <source>
        <dbReference type="ARBA" id="ARBA00022737"/>
    </source>
</evidence>
<dbReference type="Pfam" id="PF13812">
    <property type="entry name" value="PPR_3"/>
    <property type="match status" value="2"/>
</dbReference>
<dbReference type="Proteomes" id="UP001168098">
    <property type="component" value="Unassembled WGS sequence"/>
</dbReference>
<dbReference type="GO" id="GO:0009507">
    <property type="term" value="C:chloroplast"/>
    <property type="evidence" value="ECO:0007669"/>
    <property type="project" value="TreeGrafter"/>
</dbReference>
<dbReference type="GO" id="GO:0009658">
    <property type="term" value="P:chloroplast organization"/>
    <property type="evidence" value="ECO:0007669"/>
    <property type="project" value="InterPro"/>
</dbReference>
<dbReference type="FunFam" id="1.25.40.10:FF:001552">
    <property type="entry name" value="Predicted protein"/>
    <property type="match status" value="1"/>
</dbReference>